<dbReference type="GO" id="GO:0008168">
    <property type="term" value="F:methyltransferase activity"/>
    <property type="evidence" value="ECO:0007669"/>
    <property type="project" value="UniProtKB-KW"/>
</dbReference>
<dbReference type="Gene3D" id="3.40.50.150">
    <property type="entry name" value="Vaccinia Virus protein VP39"/>
    <property type="match status" value="1"/>
</dbReference>
<feature type="binding site" evidence="6">
    <location>
        <position position="108"/>
    </location>
    <ligand>
        <name>S-adenosyl-L-methionine</name>
        <dbReference type="ChEBI" id="CHEBI:59789"/>
    </ligand>
</feature>
<feature type="binding site" evidence="6">
    <location>
        <begin position="35"/>
        <end position="37"/>
    </location>
    <ligand>
        <name>S-adenosyl-L-methionine</name>
        <dbReference type="ChEBI" id="CHEBI:59789"/>
    </ligand>
</feature>
<keyword evidence="2 6" id="KW-0698">rRNA processing</keyword>
<evidence type="ECO:0000256" key="3">
    <source>
        <dbReference type="ARBA" id="ARBA00022603"/>
    </source>
</evidence>
<evidence type="ECO:0000256" key="4">
    <source>
        <dbReference type="ARBA" id="ARBA00022679"/>
    </source>
</evidence>
<dbReference type="InterPro" id="IPR002903">
    <property type="entry name" value="RsmH"/>
</dbReference>
<dbReference type="EMBL" id="CAWVOK010000003">
    <property type="protein sequence ID" value="CAK8162377.1"/>
    <property type="molecule type" value="Genomic_DNA"/>
</dbReference>
<evidence type="ECO:0000313" key="7">
    <source>
        <dbReference type="EMBL" id="CAK8162377.1"/>
    </source>
</evidence>
<dbReference type="PANTHER" id="PTHR11265">
    <property type="entry name" value="S-ADENOSYL-METHYLTRANSFERASE MRAW"/>
    <property type="match status" value="1"/>
</dbReference>
<evidence type="ECO:0000256" key="1">
    <source>
        <dbReference type="ARBA" id="ARBA00010396"/>
    </source>
</evidence>
<dbReference type="RefSeq" id="WP_338363373.1">
    <property type="nucleotide sequence ID" value="NZ_CAWVOK010000003.1"/>
</dbReference>
<feature type="binding site" evidence="6">
    <location>
        <position position="53"/>
    </location>
    <ligand>
        <name>S-adenosyl-L-methionine</name>
        <dbReference type="ChEBI" id="CHEBI:59789"/>
    </ligand>
</feature>
<evidence type="ECO:0000256" key="6">
    <source>
        <dbReference type="HAMAP-Rule" id="MF_01007"/>
    </source>
</evidence>
<dbReference type="PANTHER" id="PTHR11265:SF0">
    <property type="entry name" value="12S RRNA N4-METHYLCYTIDINE METHYLTRANSFERASE"/>
    <property type="match status" value="1"/>
</dbReference>
<organism evidence="7 8">
    <name type="scientific">Candidatus Xenohaliotis californiensis</name>
    <dbReference type="NCBI Taxonomy" id="84677"/>
    <lineage>
        <taxon>Bacteria</taxon>
        <taxon>Pseudomonadati</taxon>
        <taxon>Pseudomonadota</taxon>
        <taxon>Alphaproteobacteria</taxon>
        <taxon>Rickettsiales</taxon>
        <taxon>Anaplasmataceae</taxon>
        <taxon>Candidatus Xenohaliotis</taxon>
    </lineage>
</organism>
<dbReference type="SUPFAM" id="SSF81799">
    <property type="entry name" value="Putative methyltransferase TM0872, insert domain"/>
    <property type="match status" value="1"/>
</dbReference>
<dbReference type="SUPFAM" id="SSF53335">
    <property type="entry name" value="S-adenosyl-L-methionine-dependent methyltransferases"/>
    <property type="match status" value="1"/>
</dbReference>
<feature type="binding site" evidence="6">
    <location>
        <position position="101"/>
    </location>
    <ligand>
        <name>S-adenosyl-L-methionine</name>
        <dbReference type="ChEBI" id="CHEBI:59789"/>
    </ligand>
</feature>
<dbReference type="GO" id="GO:0032259">
    <property type="term" value="P:methylation"/>
    <property type="evidence" value="ECO:0007669"/>
    <property type="project" value="UniProtKB-KW"/>
</dbReference>
<evidence type="ECO:0000256" key="5">
    <source>
        <dbReference type="ARBA" id="ARBA00022691"/>
    </source>
</evidence>
<dbReference type="Pfam" id="PF01795">
    <property type="entry name" value="Methyltransf_5"/>
    <property type="match status" value="1"/>
</dbReference>
<keyword evidence="4 6" id="KW-0808">Transferase</keyword>
<dbReference type="NCBIfam" id="TIGR00006">
    <property type="entry name" value="16S rRNA (cytosine(1402)-N(4))-methyltransferase RsmH"/>
    <property type="match status" value="1"/>
</dbReference>
<name>A0ABP0ERV5_9RICK</name>
<dbReference type="Gene3D" id="1.10.150.170">
    <property type="entry name" value="Putative methyltransferase TM0872, insert domain"/>
    <property type="match status" value="1"/>
</dbReference>
<comment type="caution">
    <text evidence="7">The sequence shown here is derived from an EMBL/GenBank/DDBJ whole genome shotgun (WGS) entry which is preliminary data.</text>
</comment>
<gene>
    <name evidence="6 7" type="primary">rsmH</name>
    <name evidence="7" type="ORF">CAXC1_120059</name>
</gene>
<evidence type="ECO:0000313" key="8">
    <source>
        <dbReference type="Proteomes" id="UP001314181"/>
    </source>
</evidence>
<sequence length="299" mass="33151">MNSTASHIPVLLQEVLSFLSPIDSGNYIDCTFGAGSYSKAILDSAKCSVYALDCDHEVALYAEALKAQYKERFTFILENFAVLDKVLHPFLKDGANGVVFDLGVSSMQIDNGYRGFSFLKDGPLDMRMNSEIGITAYDVINRKSEAELSDIIYMYGEDKSARHIAKHIAKKRLSGPINNTKELAELITKAAHGRGKINPATKTFQAIRIYVNNELQALHKGLVAAAAVLKPEGILAVVSFHGLECRVVKSVFRELLNNVHGNEFVIMNKKAITPMPDEIKRNHRSRSAKLRVIKKLGIR</sequence>
<dbReference type="HAMAP" id="MF_01007">
    <property type="entry name" value="16SrRNA_methyltr_H"/>
    <property type="match status" value="1"/>
</dbReference>
<reference evidence="7 8" key="1">
    <citation type="submission" date="2024-01" db="EMBL/GenBank/DDBJ databases">
        <authorList>
            <person name="Kunselman E."/>
        </authorList>
    </citation>
    <scope>NUCLEOTIDE SEQUENCE [LARGE SCALE GENOMIC DNA]</scope>
    <source>
        <strain evidence="7">2 abalone samples</strain>
    </source>
</reference>
<proteinExistence type="inferred from homology"/>
<feature type="binding site" evidence="6">
    <location>
        <position position="80"/>
    </location>
    <ligand>
        <name>S-adenosyl-L-methionine</name>
        <dbReference type="ChEBI" id="CHEBI:59789"/>
    </ligand>
</feature>
<keyword evidence="5 6" id="KW-0949">S-adenosyl-L-methionine</keyword>
<evidence type="ECO:0000256" key="2">
    <source>
        <dbReference type="ARBA" id="ARBA00022552"/>
    </source>
</evidence>
<keyword evidence="6" id="KW-0963">Cytoplasm</keyword>
<comment type="subcellular location">
    <subcellularLocation>
        <location evidence="6">Cytoplasm</location>
    </subcellularLocation>
</comment>
<protein>
    <recommendedName>
        <fullName evidence="6">Ribosomal RNA small subunit methyltransferase H</fullName>
        <ecNumber evidence="6">2.1.1.199</ecNumber>
    </recommendedName>
    <alternativeName>
        <fullName evidence="6">16S rRNA m(4)C1402 methyltransferase</fullName>
    </alternativeName>
    <alternativeName>
        <fullName evidence="6">rRNA (cytosine-N(4)-)-methyltransferase RsmH</fullName>
    </alternativeName>
</protein>
<comment type="catalytic activity">
    <reaction evidence="6">
        <text>cytidine(1402) in 16S rRNA + S-adenosyl-L-methionine = N(4)-methylcytidine(1402) in 16S rRNA + S-adenosyl-L-homocysteine + H(+)</text>
        <dbReference type="Rhea" id="RHEA:42928"/>
        <dbReference type="Rhea" id="RHEA-COMP:10286"/>
        <dbReference type="Rhea" id="RHEA-COMP:10287"/>
        <dbReference type="ChEBI" id="CHEBI:15378"/>
        <dbReference type="ChEBI" id="CHEBI:57856"/>
        <dbReference type="ChEBI" id="CHEBI:59789"/>
        <dbReference type="ChEBI" id="CHEBI:74506"/>
        <dbReference type="ChEBI" id="CHEBI:82748"/>
        <dbReference type="EC" id="2.1.1.199"/>
    </reaction>
</comment>
<keyword evidence="8" id="KW-1185">Reference proteome</keyword>
<dbReference type="PIRSF" id="PIRSF004486">
    <property type="entry name" value="MraW"/>
    <property type="match status" value="1"/>
</dbReference>
<dbReference type="EC" id="2.1.1.199" evidence="6"/>
<accession>A0ABP0ERV5</accession>
<comment type="function">
    <text evidence="6">Specifically methylates the N4 position of cytidine in position 1402 (C1402) of 16S rRNA.</text>
</comment>
<dbReference type="InterPro" id="IPR023397">
    <property type="entry name" value="SAM-dep_MeTrfase_MraW_recog"/>
</dbReference>
<comment type="similarity">
    <text evidence="1 6">Belongs to the methyltransferase superfamily. RsmH family.</text>
</comment>
<dbReference type="Proteomes" id="UP001314181">
    <property type="component" value="Unassembled WGS sequence"/>
</dbReference>
<dbReference type="InterPro" id="IPR029063">
    <property type="entry name" value="SAM-dependent_MTases_sf"/>
</dbReference>
<keyword evidence="3 6" id="KW-0489">Methyltransferase</keyword>